<accession>A0AAD5WZV3</accession>
<proteinExistence type="predicted"/>
<comment type="caution">
    <text evidence="3">The sequence shown here is derived from an EMBL/GenBank/DDBJ whole genome shotgun (WGS) entry which is preliminary data.</text>
</comment>
<keyword evidence="2" id="KW-0472">Membrane</keyword>
<protein>
    <submittedName>
        <fullName evidence="3">Uncharacterized protein</fullName>
    </submittedName>
</protein>
<gene>
    <name evidence="3" type="ORF">HK097_010302</name>
</gene>
<evidence type="ECO:0000256" key="2">
    <source>
        <dbReference type="SAM" id="Phobius"/>
    </source>
</evidence>
<reference evidence="3" key="1">
    <citation type="submission" date="2020-05" db="EMBL/GenBank/DDBJ databases">
        <title>Phylogenomic resolution of chytrid fungi.</title>
        <authorList>
            <person name="Stajich J.E."/>
            <person name="Amses K."/>
            <person name="Simmons R."/>
            <person name="Seto K."/>
            <person name="Myers J."/>
            <person name="Bonds A."/>
            <person name="Quandt C.A."/>
            <person name="Barry K."/>
            <person name="Liu P."/>
            <person name="Grigoriev I."/>
            <person name="Longcore J.E."/>
            <person name="James T.Y."/>
        </authorList>
    </citation>
    <scope>NUCLEOTIDE SEQUENCE</scope>
    <source>
        <strain evidence="3">JEL0318</strain>
    </source>
</reference>
<dbReference type="AlphaFoldDB" id="A0AAD5WZV3"/>
<keyword evidence="2" id="KW-1133">Transmembrane helix</keyword>
<keyword evidence="2" id="KW-0812">Transmembrane</keyword>
<feature type="region of interest" description="Disordered" evidence="1">
    <location>
        <begin position="69"/>
        <end position="115"/>
    </location>
</feature>
<feature type="compositionally biased region" description="Low complexity" evidence="1">
    <location>
        <begin position="99"/>
        <end position="115"/>
    </location>
</feature>
<name>A0AAD5WZV3_9FUNG</name>
<organism evidence="3 4">
    <name type="scientific">Rhizophlyctis rosea</name>
    <dbReference type="NCBI Taxonomy" id="64517"/>
    <lineage>
        <taxon>Eukaryota</taxon>
        <taxon>Fungi</taxon>
        <taxon>Fungi incertae sedis</taxon>
        <taxon>Chytridiomycota</taxon>
        <taxon>Chytridiomycota incertae sedis</taxon>
        <taxon>Chytridiomycetes</taxon>
        <taxon>Rhizophlyctidales</taxon>
        <taxon>Rhizophlyctidaceae</taxon>
        <taxon>Rhizophlyctis</taxon>
    </lineage>
</organism>
<evidence type="ECO:0000256" key="1">
    <source>
        <dbReference type="SAM" id="MobiDB-lite"/>
    </source>
</evidence>
<feature type="transmembrane region" description="Helical" evidence="2">
    <location>
        <begin position="146"/>
        <end position="169"/>
    </location>
</feature>
<keyword evidence="4" id="KW-1185">Reference proteome</keyword>
<feature type="non-terminal residue" evidence="3">
    <location>
        <position position="1"/>
    </location>
</feature>
<sequence>AIRGVVRKESKYRRRSIVVGEDGVGEGPVAVAAKLGVPRVESHLPSPPVTPERALRNKVQEVKEEVKDLVRPDPLVELPEPESPAPDSQPSTPPPSTPPATTTPTTLTTATTPTQQPTTLVSTLKFILYLLTRIRPKATYKAIKRYGVSGVLNGAFWAAVVGAVVKYLVSRRLEAGRKFVYY</sequence>
<evidence type="ECO:0000313" key="4">
    <source>
        <dbReference type="Proteomes" id="UP001212841"/>
    </source>
</evidence>
<dbReference type="EMBL" id="JADGJD010000751">
    <property type="protein sequence ID" value="KAJ3048697.1"/>
    <property type="molecule type" value="Genomic_DNA"/>
</dbReference>
<evidence type="ECO:0000313" key="3">
    <source>
        <dbReference type="EMBL" id="KAJ3048697.1"/>
    </source>
</evidence>
<dbReference type="Proteomes" id="UP001212841">
    <property type="component" value="Unassembled WGS sequence"/>
</dbReference>